<proteinExistence type="predicted"/>
<dbReference type="Proteomes" id="UP000011087">
    <property type="component" value="Unassembled WGS sequence"/>
</dbReference>
<evidence type="ECO:0000313" key="2">
    <source>
        <dbReference type="EnsemblProtists" id="EKX49576"/>
    </source>
</evidence>
<dbReference type="AlphaFoldDB" id="L1JLX6"/>
<keyword evidence="3" id="KW-1185">Reference proteome</keyword>
<organism evidence="1">
    <name type="scientific">Guillardia theta (strain CCMP2712)</name>
    <name type="common">Cryptophyte</name>
    <dbReference type="NCBI Taxonomy" id="905079"/>
    <lineage>
        <taxon>Eukaryota</taxon>
        <taxon>Cryptophyceae</taxon>
        <taxon>Pyrenomonadales</taxon>
        <taxon>Geminigeraceae</taxon>
        <taxon>Guillardia</taxon>
    </lineage>
</organism>
<dbReference type="EMBL" id="JH992981">
    <property type="protein sequence ID" value="EKX49576.1"/>
    <property type="molecule type" value="Genomic_DNA"/>
</dbReference>
<accession>L1JLX6</accession>
<dbReference type="PaxDb" id="55529-EKX49576"/>
<reference evidence="1 3" key="1">
    <citation type="journal article" date="2012" name="Nature">
        <title>Algal genomes reveal evolutionary mosaicism and the fate of nucleomorphs.</title>
        <authorList>
            <consortium name="DOE Joint Genome Institute"/>
            <person name="Curtis B.A."/>
            <person name="Tanifuji G."/>
            <person name="Burki F."/>
            <person name="Gruber A."/>
            <person name="Irimia M."/>
            <person name="Maruyama S."/>
            <person name="Arias M.C."/>
            <person name="Ball S.G."/>
            <person name="Gile G.H."/>
            <person name="Hirakawa Y."/>
            <person name="Hopkins J.F."/>
            <person name="Kuo A."/>
            <person name="Rensing S.A."/>
            <person name="Schmutz J."/>
            <person name="Symeonidi A."/>
            <person name="Elias M."/>
            <person name="Eveleigh R.J."/>
            <person name="Herman E.K."/>
            <person name="Klute M.J."/>
            <person name="Nakayama T."/>
            <person name="Obornik M."/>
            <person name="Reyes-Prieto A."/>
            <person name="Armbrust E.V."/>
            <person name="Aves S.J."/>
            <person name="Beiko R.G."/>
            <person name="Coutinho P."/>
            <person name="Dacks J.B."/>
            <person name="Durnford D.G."/>
            <person name="Fast N.M."/>
            <person name="Green B.R."/>
            <person name="Grisdale C.J."/>
            <person name="Hempel F."/>
            <person name="Henrissat B."/>
            <person name="Hoppner M.P."/>
            <person name="Ishida K."/>
            <person name="Kim E."/>
            <person name="Koreny L."/>
            <person name="Kroth P.G."/>
            <person name="Liu Y."/>
            <person name="Malik S.B."/>
            <person name="Maier U.G."/>
            <person name="McRose D."/>
            <person name="Mock T."/>
            <person name="Neilson J.A."/>
            <person name="Onodera N.T."/>
            <person name="Poole A.M."/>
            <person name="Pritham E.J."/>
            <person name="Richards T.A."/>
            <person name="Rocap G."/>
            <person name="Roy S.W."/>
            <person name="Sarai C."/>
            <person name="Schaack S."/>
            <person name="Shirato S."/>
            <person name="Slamovits C.H."/>
            <person name="Spencer D.F."/>
            <person name="Suzuki S."/>
            <person name="Worden A.Z."/>
            <person name="Zauner S."/>
            <person name="Barry K."/>
            <person name="Bell C."/>
            <person name="Bharti A.K."/>
            <person name="Crow J.A."/>
            <person name="Grimwood J."/>
            <person name="Kramer R."/>
            <person name="Lindquist E."/>
            <person name="Lucas S."/>
            <person name="Salamov A."/>
            <person name="McFadden G.I."/>
            <person name="Lane C.E."/>
            <person name="Keeling P.J."/>
            <person name="Gray M.W."/>
            <person name="Grigoriev I.V."/>
            <person name="Archibald J.M."/>
        </authorList>
    </citation>
    <scope>NUCLEOTIDE SEQUENCE</scope>
    <source>
        <strain evidence="1 3">CCMP2712</strain>
    </source>
</reference>
<evidence type="ECO:0000313" key="1">
    <source>
        <dbReference type="EMBL" id="EKX49576.1"/>
    </source>
</evidence>
<dbReference type="GeneID" id="17306232"/>
<gene>
    <name evidence="1" type="ORF">GUITHDRAFT_104538</name>
</gene>
<dbReference type="HOGENOM" id="CLU_2727588_0_0_1"/>
<protein>
    <submittedName>
        <fullName evidence="1 2">Uncharacterized protein</fullName>
    </submittedName>
</protein>
<name>L1JLX6_GUITC</name>
<reference evidence="2" key="3">
    <citation type="submission" date="2015-06" db="UniProtKB">
        <authorList>
            <consortium name="EnsemblProtists"/>
        </authorList>
    </citation>
    <scope>IDENTIFICATION</scope>
</reference>
<reference evidence="3" key="2">
    <citation type="submission" date="2012-11" db="EMBL/GenBank/DDBJ databases">
        <authorList>
            <person name="Kuo A."/>
            <person name="Curtis B.A."/>
            <person name="Tanifuji G."/>
            <person name="Burki F."/>
            <person name="Gruber A."/>
            <person name="Irimia M."/>
            <person name="Maruyama S."/>
            <person name="Arias M.C."/>
            <person name="Ball S.G."/>
            <person name="Gile G.H."/>
            <person name="Hirakawa Y."/>
            <person name="Hopkins J.F."/>
            <person name="Rensing S.A."/>
            <person name="Schmutz J."/>
            <person name="Symeonidi A."/>
            <person name="Elias M."/>
            <person name="Eveleigh R.J."/>
            <person name="Herman E.K."/>
            <person name="Klute M.J."/>
            <person name="Nakayama T."/>
            <person name="Obornik M."/>
            <person name="Reyes-Prieto A."/>
            <person name="Armbrust E.V."/>
            <person name="Aves S.J."/>
            <person name="Beiko R.G."/>
            <person name="Coutinho P."/>
            <person name="Dacks J.B."/>
            <person name="Durnford D.G."/>
            <person name="Fast N.M."/>
            <person name="Green B.R."/>
            <person name="Grisdale C."/>
            <person name="Hempe F."/>
            <person name="Henrissat B."/>
            <person name="Hoppner M.P."/>
            <person name="Ishida K.-I."/>
            <person name="Kim E."/>
            <person name="Koreny L."/>
            <person name="Kroth P.G."/>
            <person name="Liu Y."/>
            <person name="Malik S.-B."/>
            <person name="Maier U.G."/>
            <person name="McRose D."/>
            <person name="Mock T."/>
            <person name="Neilson J.A."/>
            <person name="Onodera N.T."/>
            <person name="Poole A.M."/>
            <person name="Pritham E.J."/>
            <person name="Richards T.A."/>
            <person name="Rocap G."/>
            <person name="Roy S.W."/>
            <person name="Sarai C."/>
            <person name="Schaack S."/>
            <person name="Shirato S."/>
            <person name="Slamovits C.H."/>
            <person name="Spencer D.F."/>
            <person name="Suzuki S."/>
            <person name="Worden A.Z."/>
            <person name="Zauner S."/>
            <person name="Barry K."/>
            <person name="Bell C."/>
            <person name="Bharti A.K."/>
            <person name="Crow J.A."/>
            <person name="Grimwood J."/>
            <person name="Kramer R."/>
            <person name="Lindquist E."/>
            <person name="Lucas S."/>
            <person name="Salamov A."/>
            <person name="McFadden G.I."/>
            <person name="Lane C.E."/>
            <person name="Keeling P.J."/>
            <person name="Gray M.W."/>
            <person name="Grigoriev I.V."/>
            <person name="Archibald J.M."/>
        </authorList>
    </citation>
    <scope>NUCLEOTIDE SEQUENCE</scope>
    <source>
        <strain evidence="3">CCMP2712</strain>
    </source>
</reference>
<dbReference type="RefSeq" id="XP_005836556.1">
    <property type="nucleotide sequence ID" value="XM_005836499.1"/>
</dbReference>
<sequence>MFADVRRVVQVLSTCNQADQADTHGKLKDLGVNVDGWWFPAGKLDDFCTINKPLDAAVEVAAPADDQQVASA</sequence>
<dbReference type="KEGG" id="gtt:GUITHDRAFT_104538"/>
<dbReference type="EnsemblProtists" id="EKX49576">
    <property type="protein sequence ID" value="EKX49576"/>
    <property type="gene ID" value="GUITHDRAFT_104538"/>
</dbReference>
<evidence type="ECO:0000313" key="3">
    <source>
        <dbReference type="Proteomes" id="UP000011087"/>
    </source>
</evidence>